<dbReference type="EMBL" id="LOJF01000009">
    <property type="protein sequence ID" value="KUH58606.1"/>
    <property type="molecule type" value="Genomic_DNA"/>
</dbReference>
<evidence type="ECO:0000313" key="5">
    <source>
        <dbReference type="Proteomes" id="UP000054078"/>
    </source>
</evidence>
<keyword evidence="1" id="KW-0808">Transferase</keyword>
<dbReference type="InterPro" id="IPR000182">
    <property type="entry name" value="GNAT_dom"/>
</dbReference>
<dbReference type="GO" id="GO:0016747">
    <property type="term" value="F:acyltransferase activity, transferring groups other than amino-acyl groups"/>
    <property type="evidence" value="ECO:0007669"/>
    <property type="project" value="InterPro"/>
</dbReference>
<evidence type="ECO:0000256" key="2">
    <source>
        <dbReference type="ARBA" id="ARBA00023315"/>
    </source>
</evidence>
<protein>
    <recommendedName>
        <fullName evidence="3">N-acetyltransferase domain-containing protein</fullName>
    </recommendedName>
</protein>
<evidence type="ECO:0000313" key="4">
    <source>
        <dbReference type="EMBL" id="KUH58606.1"/>
    </source>
</evidence>
<dbReference type="CDD" id="cd04301">
    <property type="entry name" value="NAT_SF"/>
    <property type="match status" value="1"/>
</dbReference>
<keyword evidence="5" id="KW-1185">Reference proteome</keyword>
<evidence type="ECO:0000259" key="3">
    <source>
        <dbReference type="PROSITE" id="PS51186"/>
    </source>
</evidence>
<keyword evidence="2" id="KW-0012">Acyltransferase</keyword>
<proteinExistence type="predicted"/>
<dbReference type="InterPro" id="IPR016181">
    <property type="entry name" value="Acyl_CoA_acyltransferase"/>
</dbReference>
<dbReference type="AlphaFoldDB" id="A0A100YVS4"/>
<dbReference type="SUPFAM" id="SSF55729">
    <property type="entry name" value="Acyl-CoA N-acyltransferases (Nat)"/>
    <property type="match status" value="1"/>
</dbReference>
<gene>
    <name evidence="4" type="ORF">AUL39_06410</name>
</gene>
<dbReference type="OrthoDB" id="3173333at2"/>
<dbReference type="Proteomes" id="UP000054078">
    <property type="component" value="Unassembled WGS sequence"/>
</dbReference>
<reference evidence="4 5" key="1">
    <citation type="submission" date="2015-12" db="EMBL/GenBank/DDBJ databases">
        <title>Draft Genome Sequence of Olsenella scatoligenes SK9K4T; a Producer of 3-Methylindole- (skatole) and 4-Methylphenol- (p-cresol) Isolated from Pig Feces.</title>
        <authorList>
            <person name="Li X."/>
            <person name="Borg B."/>
            <person name="Canibe N."/>
        </authorList>
    </citation>
    <scope>NUCLEOTIDE SEQUENCE [LARGE SCALE GENOMIC DNA]</scope>
    <source>
        <strain evidence="4 5">SK9K4</strain>
    </source>
</reference>
<comment type="caution">
    <text evidence="4">The sequence shown here is derived from an EMBL/GenBank/DDBJ whole genome shotgun (WGS) entry which is preliminary data.</text>
</comment>
<organism evidence="4 5">
    <name type="scientific">Tractidigestivibacter scatoligenes</name>
    <name type="common">Olsenella scatoligenes</name>
    <dbReference type="NCBI Taxonomy" id="1299998"/>
    <lineage>
        <taxon>Bacteria</taxon>
        <taxon>Bacillati</taxon>
        <taxon>Actinomycetota</taxon>
        <taxon>Coriobacteriia</taxon>
        <taxon>Coriobacteriales</taxon>
        <taxon>Atopobiaceae</taxon>
        <taxon>Tractidigestivibacter</taxon>
    </lineage>
</organism>
<sequence length="197" mass="21767">MNQVDQLRITVATSSDAAAVANIYAPYVRDTAITFEYDAPDAREMAARIERVGATHPWLIARDAAGAALGYAYASPYYGRAAYAWCVETSIYVDREARGSGVGTALYQELERVLTAQGILNLYACVATTSTPDTHLDNGSVTFHERRGYHEIGHFPNCGYKFGHWYDTVWMERNLGAHALPQPSVRPFSQVRAELGL</sequence>
<dbReference type="STRING" id="1299998.AUL39_06410"/>
<dbReference type="PROSITE" id="PS51186">
    <property type="entry name" value="GNAT"/>
    <property type="match status" value="1"/>
</dbReference>
<dbReference type="PANTHER" id="PTHR43072:SF23">
    <property type="entry name" value="UPF0039 PROTEIN C11D3.02C"/>
    <property type="match status" value="1"/>
</dbReference>
<evidence type="ECO:0000256" key="1">
    <source>
        <dbReference type="ARBA" id="ARBA00022679"/>
    </source>
</evidence>
<accession>A0A100YVS4</accession>
<name>A0A100YVS4_TRASO</name>
<dbReference type="PANTHER" id="PTHR43072">
    <property type="entry name" value="N-ACETYLTRANSFERASE"/>
    <property type="match status" value="1"/>
</dbReference>
<dbReference type="Pfam" id="PF13420">
    <property type="entry name" value="Acetyltransf_4"/>
    <property type="match status" value="1"/>
</dbReference>
<dbReference type="Gene3D" id="3.40.630.30">
    <property type="match status" value="1"/>
</dbReference>
<feature type="domain" description="N-acetyltransferase" evidence="3">
    <location>
        <begin position="7"/>
        <end position="176"/>
    </location>
</feature>